<dbReference type="InterPro" id="IPR036866">
    <property type="entry name" value="RibonucZ/Hydroxyglut_hydro"/>
</dbReference>
<dbReference type="Proteomes" id="UP000183994">
    <property type="component" value="Unassembled WGS sequence"/>
</dbReference>
<dbReference type="EMBL" id="FQZU01000035">
    <property type="protein sequence ID" value="SHK84719.1"/>
    <property type="molecule type" value="Genomic_DNA"/>
</dbReference>
<dbReference type="Pfam" id="PF00753">
    <property type="entry name" value="Lactamase_B"/>
    <property type="match status" value="1"/>
</dbReference>
<sequence length="301" mass="33761">MIITQAGPLAKGLHMIGEPGAPVFLLEGENPVIFDAGFACMGPRYVQEIKRILNGNQPVKLFLTHSHFDHCGATGYFAQVYPGIEIACSPYAEYVFTRPGAVQVIKQLSAVAEKMMAENSGEELDAAPFMPFEVGKVLKEGDEVKVSDSLTIQVLETPGHTKDTLSYYIPEIKALIASEAAGIPNKDGYIICDMLVDYDMYMDSLKKLVDLPVDVLVLGHIFAYTGEDAELYLKRVMDQCEEFKNWVWDLLQEHDMDEKKVMAEVRKKEYDDEPFPKQPEPAYLLNLEARIRAVAKKMTKE</sequence>
<dbReference type="STRING" id="1121393.SAMN02745216_04193"/>
<feature type="domain" description="Metallo-beta-lactamase" evidence="1">
    <location>
        <begin position="20"/>
        <end position="220"/>
    </location>
</feature>
<dbReference type="AlphaFoldDB" id="A0A1M6VTM4"/>
<proteinExistence type="predicted"/>
<name>A0A1M6VTM4_9BACT</name>
<keyword evidence="3" id="KW-1185">Reference proteome</keyword>
<organism evidence="2 3">
    <name type="scientific">Desulfatibacillum alkenivorans DSM 16219</name>
    <dbReference type="NCBI Taxonomy" id="1121393"/>
    <lineage>
        <taxon>Bacteria</taxon>
        <taxon>Pseudomonadati</taxon>
        <taxon>Thermodesulfobacteriota</taxon>
        <taxon>Desulfobacteria</taxon>
        <taxon>Desulfobacterales</taxon>
        <taxon>Desulfatibacillaceae</taxon>
        <taxon>Desulfatibacillum</taxon>
    </lineage>
</organism>
<protein>
    <submittedName>
        <fullName evidence="2">Glyoxylase, beta-lactamase superfamily II</fullName>
    </submittedName>
</protein>
<dbReference type="SUPFAM" id="SSF56281">
    <property type="entry name" value="Metallo-hydrolase/oxidoreductase"/>
    <property type="match status" value="1"/>
</dbReference>
<accession>A0A1M6VTM4</accession>
<gene>
    <name evidence="2" type="ORF">SAMN02745216_04193</name>
</gene>
<evidence type="ECO:0000313" key="3">
    <source>
        <dbReference type="Proteomes" id="UP000183994"/>
    </source>
</evidence>
<dbReference type="OrthoDB" id="9802248at2"/>
<dbReference type="InterPro" id="IPR001279">
    <property type="entry name" value="Metallo-B-lactamas"/>
</dbReference>
<evidence type="ECO:0000313" key="2">
    <source>
        <dbReference type="EMBL" id="SHK84719.1"/>
    </source>
</evidence>
<dbReference type="PANTHER" id="PTHR42951">
    <property type="entry name" value="METALLO-BETA-LACTAMASE DOMAIN-CONTAINING"/>
    <property type="match status" value="1"/>
</dbReference>
<dbReference type="SMART" id="SM00849">
    <property type="entry name" value="Lactamase_B"/>
    <property type="match status" value="1"/>
</dbReference>
<reference evidence="3" key="1">
    <citation type="submission" date="2016-11" db="EMBL/GenBank/DDBJ databases">
        <authorList>
            <person name="Varghese N."/>
            <person name="Submissions S."/>
        </authorList>
    </citation>
    <scope>NUCLEOTIDE SEQUENCE [LARGE SCALE GENOMIC DNA]</scope>
    <source>
        <strain evidence="3">DSM 16219</strain>
    </source>
</reference>
<evidence type="ECO:0000259" key="1">
    <source>
        <dbReference type="SMART" id="SM00849"/>
    </source>
</evidence>
<dbReference type="Gene3D" id="3.60.15.10">
    <property type="entry name" value="Ribonuclease Z/Hydroxyacylglutathione hydrolase-like"/>
    <property type="match status" value="1"/>
</dbReference>
<dbReference type="InterPro" id="IPR050855">
    <property type="entry name" value="NDM-1-like"/>
</dbReference>